<dbReference type="RefSeq" id="WP_048181685.1">
    <property type="nucleotide sequence ID" value="NZ_JXOJ01000002.1"/>
</dbReference>
<dbReference type="EMBL" id="JXOJ01000002">
    <property type="protein sequence ID" value="KLK88262.1"/>
    <property type="molecule type" value="Genomic_DNA"/>
</dbReference>
<dbReference type="FunFam" id="1.10.10.10:FF:000449">
    <property type="entry name" value="30S ribosomal protein S19e"/>
    <property type="match status" value="1"/>
</dbReference>
<comment type="function">
    <text evidence="5">May be involved in maturation of the 30S ribosomal subunit.</text>
</comment>
<organism evidence="6 7">
    <name type="scientific">Methanoculleus sediminis</name>
    <dbReference type="NCBI Taxonomy" id="1550566"/>
    <lineage>
        <taxon>Archaea</taxon>
        <taxon>Methanobacteriati</taxon>
        <taxon>Methanobacteriota</taxon>
        <taxon>Stenosarchaea group</taxon>
        <taxon>Methanomicrobia</taxon>
        <taxon>Methanomicrobiales</taxon>
        <taxon>Methanomicrobiaceae</taxon>
        <taxon>Methanoculleus</taxon>
    </lineage>
</organism>
<dbReference type="Proteomes" id="UP000035301">
    <property type="component" value="Unassembled WGS sequence"/>
</dbReference>
<dbReference type="GO" id="GO:0000028">
    <property type="term" value="P:ribosomal small subunit assembly"/>
    <property type="evidence" value="ECO:0007669"/>
    <property type="project" value="TreeGrafter"/>
</dbReference>
<evidence type="ECO:0000256" key="3">
    <source>
        <dbReference type="ARBA" id="ARBA00023274"/>
    </source>
</evidence>
<dbReference type="InterPro" id="IPR036388">
    <property type="entry name" value="WH-like_DNA-bd_sf"/>
</dbReference>
<evidence type="ECO:0000256" key="2">
    <source>
        <dbReference type="ARBA" id="ARBA00022980"/>
    </source>
</evidence>
<dbReference type="SMART" id="SM01413">
    <property type="entry name" value="Ribosomal_S19e"/>
    <property type="match status" value="1"/>
</dbReference>
<dbReference type="PATRIC" id="fig|1550566.3.peg.908"/>
<reference evidence="6 7" key="1">
    <citation type="journal article" date="2015" name="Int. J. Syst. Evol. Microbiol.">
        <title>Methanoculleus sediminis sp. nov., a methanogen from sediments near a submarine mud volcano.</title>
        <authorList>
            <person name="Chen S.C."/>
            <person name="Chen M.F."/>
            <person name="Lai M.C."/>
            <person name="Weng C.Y."/>
            <person name="Wu S.Y."/>
            <person name="Lin S."/>
            <person name="Yang T.F."/>
            <person name="Chen P.C."/>
        </authorList>
    </citation>
    <scope>NUCLEOTIDE SEQUENCE [LARGE SCALE GENOMIC DNA]</scope>
    <source>
        <strain evidence="6 7">S3Fa</strain>
    </source>
</reference>
<evidence type="ECO:0000256" key="1">
    <source>
        <dbReference type="ARBA" id="ARBA00010014"/>
    </source>
</evidence>
<evidence type="ECO:0000313" key="6">
    <source>
        <dbReference type="EMBL" id="KLK88262.1"/>
    </source>
</evidence>
<dbReference type="InterPro" id="IPR027548">
    <property type="entry name" value="Ribosomal_eS19_archaeal"/>
</dbReference>
<dbReference type="PANTHER" id="PTHR11710">
    <property type="entry name" value="40S RIBOSOMAL PROTEIN S19"/>
    <property type="match status" value="1"/>
</dbReference>
<evidence type="ECO:0000256" key="4">
    <source>
        <dbReference type="ARBA" id="ARBA00035143"/>
    </source>
</evidence>
<dbReference type="HAMAP" id="MF_01474">
    <property type="entry name" value="Ribosomal_eS19"/>
    <property type="match status" value="1"/>
</dbReference>
<dbReference type="InterPro" id="IPR001266">
    <property type="entry name" value="Ribosomal_eS19"/>
</dbReference>
<keyword evidence="3 5" id="KW-0687">Ribonucleoprotein</keyword>
<dbReference type="OrthoDB" id="371836at2157"/>
<keyword evidence="2 5" id="KW-0689">Ribosomal protein</keyword>
<dbReference type="Gene3D" id="1.10.10.10">
    <property type="entry name" value="Winged helix-like DNA-binding domain superfamily/Winged helix DNA-binding domain"/>
    <property type="match status" value="1"/>
</dbReference>
<sequence>MTTVYDIPADMLIRQVAEELKKNSQIQPPDWAAFAKTGVHKEMPPENDDWWYVRAAAVFRRIYTDGPVGIQRMRSAYGGKHDRGSAPNRFKRGSGSIVRKIFQQLEAAGYVAHGSGGRTVTPAGRSFLDNVANGLKAEAAATAPGLAKY</sequence>
<dbReference type="GO" id="GO:0022627">
    <property type="term" value="C:cytosolic small ribosomal subunit"/>
    <property type="evidence" value="ECO:0007669"/>
    <property type="project" value="TreeGrafter"/>
</dbReference>
<name>A0A0H1R6D2_9EURY</name>
<protein>
    <recommendedName>
        <fullName evidence="4 5">Small ribosomal subunit protein eS19</fullName>
    </recommendedName>
</protein>
<dbReference type="NCBIfam" id="NF006811">
    <property type="entry name" value="PRK09333.1"/>
    <property type="match status" value="1"/>
</dbReference>
<dbReference type="Pfam" id="PF01090">
    <property type="entry name" value="Ribosomal_S19e"/>
    <property type="match status" value="1"/>
</dbReference>
<dbReference type="AlphaFoldDB" id="A0A0H1R6D2"/>
<dbReference type="GO" id="GO:0003723">
    <property type="term" value="F:RNA binding"/>
    <property type="evidence" value="ECO:0007669"/>
    <property type="project" value="TreeGrafter"/>
</dbReference>
<evidence type="ECO:0000313" key="7">
    <source>
        <dbReference type="Proteomes" id="UP000035301"/>
    </source>
</evidence>
<comment type="caution">
    <text evidence="6">The sequence shown here is derived from an EMBL/GenBank/DDBJ whole genome shotgun (WGS) entry which is preliminary data.</text>
</comment>
<comment type="similarity">
    <text evidence="1 5">Belongs to the eukaryotic ribosomal protein eS19 family.</text>
</comment>
<dbReference type="GO" id="GO:0006412">
    <property type="term" value="P:translation"/>
    <property type="evidence" value="ECO:0007669"/>
    <property type="project" value="UniProtKB-UniRule"/>
</dbReference>
<dbReference type="SUPFAM" id="SSF46785">
    <property type="entry name" value="Winged helix' DNA-binding domain"/>
    <property type="match status" value="1"/>
</dbReference>
<dbReference type="PANTHER" id="PTHR11710:SF0">
    <property type="entry name" value="40S RIBOSOMAL PROTEIN S19"/>
    <property type="match status" value="1"/>
</dbReference>
<comment type="subunit">
    <text evidence="5">Part of the 30S ribosomal subunit.</text>
</comment>
<dbReference type="InterPro" id="IPR036390">
    <property type="entry name" value="WH_DNA-bd_sf"/>
</dbReference>
<dbReference type="GO" id="GO:0003735">
    <property type="term" value="F:structural constituent of ribosome"/>
    <property type="evidence" value="ECO:0007669"/>
    <property type="project" value="InterPro"/>
</dbReference>
<dbReference type="STRING" id="1550566.SZ63_04240"/>
<keyword evidence="7" id="KW-1185">Reference proteome</keyword>
<proteinExistence type="inferred from homology"/>
<evidence type="ECO:0000256" key="5">
    <source>
        <dbReference type="HAMAP-Rule" id="MF_01474"/>
    </source>
</evidence>
<gene>
    <name evidence="5" type="primary">rps19e</name>
    <name evidence="6" type="ORF">SZ63_04240</name>
</gene>
<accession>A0A0H1R6D2</accession>